<dbReference type="AlphaFoldDB" id="A0A376B9E4"/>
<dbReference type="InterPro" id="IPR036985">
    <property type="entry name" value="Transglutaminase-like_sf"/>
</dbReference>
<gene>
    <name evidence="1" type="ORF">SCODWIG_03002</name>
</gene>
<dbReference type="GO" id="GO:0005737">
    <property type="term" value="C:cytoplasm"/>
    <property type="evidence" value="ECO:0007669"/>
    <property type="project" value="TreeGrafter"/>
</dbReference>
<dbReference type="GO" id="GO:0071942">
    <property type="term" value="C:XPC complex"/>
    <property type="evidence" value="ECO:0007669"/>
    <property type="project" value="TreeGrafter"/>
</dbReference>
<dbReference type="PANTHER" id="PTHR12135:SF2">
    <property type="entry name" value="DNA REPAIR PROTEIN RAD34"/>
    <property type="match status" value="1"/>
</dbReference>
<keyword evidence="2" id="KW-1185">Reference proteome</keyword>
<dbReference type="GO" id="GO:0006289">
    <property type="term" value="P:nucleotide-excision repair"/>
    <property type="evidence" value="ECO:0007669"/>
    <property type="project" value="InterPro"/>
</dbReference>
<dbReference type="GO" id="GO:0000111">
    <property type="term" value="C:nucleotide-excision repair factor 2 complex"/>
    <property type="evidence" value="ECO:0007669"/>
    <property type="project" value="TreeGrafter"/>
</dbReference>
<dbReference type="VEuPathDB" id="FungiDB:SCODWIG_03002"/>
<evidence type="ECO:0000313" key="2">
    <source>
        <dbReference type="Proteomes" id="UP000262825"/>
    </source>
</evidence>
<dbReference type="GO" id="GO:0003684">
    <property type="term" value="F:damaged DNA binding"/>
    <property type="evidence" value="ECO:0007669"/>
    <property type="project" value="InterPro"/>
</dbReference>
<reference evidence="2" key="1">
    <citation type="submission" date="2018-06" db="EMBL/GenBank/DDBJ databases">
        <authorList>
            <person name="Guldener U."/>
        </authorList>
    </citation>
    <scope>NUCLEOTIDE SEQUENCE [LARGE SCALE GENOMIC DNA]</scope>
    <source>
        <strain evidence="2">UTAD17</strain>
    </source>
</reference>
<dbReference type="PANTHER" id="PTHR12135">
    <property type="entry name" value="DNA REPAIR PROTEIN XP-C / RAD4"/>
    <property type="match status" value="1"/>
</dbReference>
<dbReference type="OrthoDB" id="300780at2759"/>
<accession>A0A376B9E4</accession>
<name>A0A376B9E4_9ASCO</name>
<organism evidence="1 2">
    <name type="scientific">Saccharomycodes ludwigii</name>
    <dbReference type="NCBI Taxonomy" id="36035"/>
    <lineage>
        <taxon>Eukaryota</taxon>
        <taxon>Fungi</taxon>
        <taxon>Dikarya</taxon>
        <taxon>Ascomycota</taxon>
        <taxon>Saccharomycotina</taxon>
        <taxon>Saccharomycetes</taxon>
        <taxon>Saccharomycodales</taxon>
        <taxon>Saccharomycodaceae</taxon>
        <taxon>Saccharomycodes</taxon>
    </lineage>
</organism>
<proteinExistence type="predicted"/>
<protein>
    <submittedName>
        <fullName evidence="1">Uncharacterized protein</fullName>
    </submittedName>
</protein>
<dbReference type="GO" id="GO:0003697">
    <property type="term" value="F:single-stranded DNA binding"/>
    <property type="evidence" value="ECO:0007669"/>
    <property type="project" value="TreeGrafter"/>
</dbReference>
<dbReference type="EMBL" id="UFAJ01000619">
    <property type="protein sequence ID" value="SSD61241.1"/>
    <property type="molecule type" value="Genomic_DNA"/>
</dbReference>
<dbReference type="Gene3D" id="3.90.260.10">
    <property type="entry name" value="Transglutaminase-like"/>
    <property type="match status" value="1"/>
</dbReference>
<evidence type="ECO:0000313" key="1">
    <source>
        <dbReference type="EMBL" id="SSD61241.1"/>
    </source>
</evidence>
<dbReference type="Proteomes" id="UP000262825">
    <property type="component" value="Unassembled WGS sequence"/>
</dbReference>
<dbReference type="InterPro" id="IPR004583">
    <property type="entry name" value="DNA_repair_Rad4"/>
</dbReference>
<dbReference type="GO" id="GO:0006298">
    <property type="term" value="P:mismatch repair"/>
    <property type="evidence" value="ECO:0007669"/>
    <property type="project" value="TreeGrafter"/>
</dbReference>
<sequence length="696" mass="82288">METTNESETEYHFLDIDSDTHTSDDSDLEWEDVPLDQLIINLKPNNNIGTIPRSKDKKRLDTLVFKKLCLNLSFGLHICEIPFLLINFQKKFISYTIYNTRLHKVMYKKILPKLISTKFSNWNKIISLTTKKNKIRTLLLGLVYWFRNNFKINSNGVRQNPYRLKKMVYSQVYSKINDKNNKKVGSQNFNSHSFNVKQYYGDNADWNCIRERNIVDLVKKKLGSRDELVFFFYILLLKLIDFRNNKDMELRLVYSLPVHDWMEFENKLSPVFNNKHDYRVPNKCDSDLLSPYYWIELKLDNREIYVIDPVVSLSDGNKNGSRLVAKYLLDEYVSQFESFTRLNPIQKHYYVLGINQNFEVYDLSPRYLQNITYRYLPSLFKLNKNRHWRSYCIWKKYLKKISWFYIEDDTESEMLKKLALKNYSVPQTLVELKYSPNFTSDLFYQKSVKYGFKKGSKPLVPKSGDFQNKISIYWKKDLVELKSLQTWLLQGRSVKASEIDSPIKTKTYYKNIREKTAYAYKKRKLTCAVTTSHNTDQQLKIDLRKLYSFGQTIPTPKLPTLPNIKDYENIYGDVEIYDIKQVKPDGYEIVPKIILRGNNSLNVISVIKRHNNRTSGVSDGTSSRIKYIEVVSGFDFRQTPGFASPIKAHIMLDKESYWILNQLVKEQQEIDELNDWFWLIKLLDVKNKISLIADGV</sequence>